<sequence length="98" mass="11403">MRDPSNESICSVLIKLGVWGDDANEQVLFQDDFCRRTINAQHKRQFKDTAIWNLHPGLHHAFSDDVWDCSEAKFGIILAQHSTDRYVKSRPRNQIICF</sequence>
<dbReference type="VEuPathDB" id="FungiDB:JI435_300990"/>
<dbReference type="AlphaFoldDB" id="A0A7U2HYG3"/>
<evidence type="ECO:0000313" key="2">
    <source>
        <dbReference type="Proteomes" id="UP000663193"/>
    </source>
</evidence>
<accession>A0A7U2HYG3</accession>
<evidence type="ECO:0000313" key="1">
    <source>
        <dbReference type="EMBL" id="QRC96570.1"/>
    </source>
</evidence>
<name>A0A7U2HYG3_PHANO</name>
<dbReference type="Proteomes" id="UP000663193">
    <property type="component" value="Chromosome 6"/>
</dbReference>
<protein>
    <submittedName>
        <fullName evidence="1">Uncharacterized protein</fullName>
    </submittedName>
</protein>
<gene>
    <name evidence="1" type="ORF">JI435_300990</name>
</gene>
<keyword evidence="2" id="KW-1185">Reference proteome</keyword>
<reference evidence="2" key="1">
    <citation type="journal article" date="2021" name="BMC Genomics">
        <title>Chromosome-level genome assembly and manually-curated proteome of model necrotroph Parastagonospora nodorum Sn15 reveals a genome-wide trove of candidate effector homologs, and redundancy of virulence-related functions within an accessory chromosome.</title>
        <authorList>
            <person name="Bertazzoni S."/>
            <person name="Jones D.A.B."/>
            <person name="Phan H.T."/>
            <person name="Tan K.-C."/>
            <person name="Hane J.K."/>
        </authorList>
    </citation>
    <scope>NUCLEOTIDE SEQUENCE [LARGE SCALE GENOMIC DNA]</scope>
    <source>
        <strain evidence="2">SN15 / ATCC MYA-4574 / FGSC 10173)</strain>
    </source>
</reference>
<dbReference type="EMBL" id="CP069028">
    <property type="protein sequence ID" value="QRC96570.1"/>
    <property type="molecule type" value="Genomic_DNA"/>
</dbReference>
<proteinExistence type="predicted"/>
<organism evidence="1 2">
    <name type="scientific">Phaeosphaeria nodorum (strain SN15 / ATCC MYA-4574 / FGSC 10173)</name>
    <name type="common">Glume blotch fungus</name>
    <name type="synonym">Parastagonospora nodorum</name>
    <dbReference type="NCBI Taxonomy" id="321614"/>
    <lineage>
        <taxon>Eukaryota</taxon>
        <taxon>Fungi</taxon>
        <taxon>Dikarya</taxon>
        <taxon>Ascomycota</taxon>
        <taxon>Pezizomycotina</taxon>
        <taxon>Dothideomycetes</taxon>
        <taxon>Pleosporomycetidae</taxon>
        <taxon>Pleosporales</taxon>
        <taxon>Pleosporineae</taxon>
        <taxon>Phaeosphaeriaceae</taxon>
        <taxon>Parastagonospora</taxon>
    </lineage>
</organism>